<comment type="subcellular location">
    <subcellularLocation>
        <location evidence="3">Cytoplasm</location>
    </subcellularLocation>
</comment>
<dbReference type="FunFam" id="3.30.360.10:FF:000055">
    <property type="entry name" value="Putative myo-inositol-1-phosphate synthase"/>
    <property type="match status" value="1"/>
</dbReference>
<dbReference type="EMBL" id="BACD03000009">
    <property type="protein sequence ID" value="GAO47425.1"/>
    <property type="molecule type" value="Genomic_DNA"/>
</dbReference>
<comment type="subunit">
    <text evidence="6">Homotetramer.</text>
</comment>
<dbReference type="AlphaFoldDB" id="A0A0E9NDE8"/>
<keyword evidence="11" id="KW-0520">NAD</keyword>
<keyword evidence="13" id="KW-0594">Phospholipid biosynthesis</keyword>
<dbReference type="SUPFAM" id="SSF51735">
    <property type="entry name" value="NAD(P)-binding Rossmann-fold domains"/>
    <property type="match status" value="1"/>
</dbReference>
<evidence type="ECO:0000256" key="4">
    <source>
        <dbReference type="ARBA" id="ARBA00005117"/>
    </source>
</evidence>
<dbReference type="Proteomes" id="UP000033140">
    <property type="component" value="Unassembled WGS sequence"/>
</dbReference>
<dbReference type="FunFam" id="3.40.50.720:FF:000069">
    <property type="entry name" value="Inositol-3-phosphate synthase 1"/>
    <property type="match status" value="1"/>
</dbReference>
<feature type="compositionally biased region" description="Polar residues" evidence="18">
    <location>
        <begin position="22"/>
        <end position="42"/>
    </location>
</feature>
<dbReference type="InterPro" id="IPR002587">
    <property type="entry name" value="Myo-inos-1-P_Synthase"/>
</dbReference>
<organism evidence="20 21">
    <name type="scientific">Saitoella complicata (strain BCRC 22490 / CBS 7301 / JCM 7358 / NBRC 10748 / NRRL Y-17804)</name>
    <dbReference type="NCBI Taxonomy" id="698492"/>
    <lineage>
        <taxon>Eukaryota</taxon>
        <taxon>Fungi</taxon>
        <taxon>Dikarya</taxon>
        <taxon>Ascomycota</taxon>
        <taxon>Taphrinomycotina</taxon>
        <taxon>Taphrinomycotina incertae sedis</taxon>
        <taxon>Saitoella</taxon>
    </lineage>
</organism>
<dbReference type="UniPathway" id="UPA00823">
    <property type="reaction ID" value="UER00787"/>
</dbReference>
<evidence type="ECO:0000313" key="20">
    <source>
        <dbReference type="EMBL" id="GAO47425.1"/>
    </source>
</evidence>
<evidence type="ECO:0000256" key="17">
    <source>
        <dbReference type="ARBA" id="ARBA00070063"/>
    </source>
</evidence>
<keyword evidence="14" id="KW-0413">Isomerase</keyword>
<evidence type="ECO:0000256" key="15">
    <source>
        <dbReference type="ARBA" id="ARBA00023264"/>
    </source>
</evidence>
<dbReference type="Pfam" id="PF07994">
    <property type="entry name" value="NAD_binding_5"/>
    <property type="match status" value="1"/>
</dbReference>
<reference evidence="20 21" key="1">
    <citation type="journal article" date="2011" name="J. Gen. Appl. Microbiol.">
        <title>Draft genome sequencing of the enigmatic yeast Saitoella complicata.</title>
        <authorList>
            <person name="Nishida H."/>
            <person name="Hamamoto M."/>
            <person name="Sugiyama J."/>
        </authorList>
    </citation>
    <scope>NUCLEOTIDE SEQUENCE [LARGE SCALE GENOMIC DNA]</scope>
    <source>
        <strain evidence="20 21">NRRL Y-17804</strain>
    </source>
</reference>
<reference evidence="20 21" key="3">
    <citation type="journal article" date="2015" name="Genome Announc.">
        <title>Draft Genome Sequence of the Archiascomycetous Yeast Saitoella complicata.</title>
        <authorList>
            <person name="Yamauchi K."/>
            <person name="Kondo S."/>
            <person name="Hamamoto M."/>
            <person name="Takahashi Y."/>
            <person name="Ogura Y."/>
            <person name="Hayashi T."/>
            <person name="Nishida H."/>
        </authorList>
    </citation>
    <scope>NUCLEOTIDE SEQUENCE [LARGE SCALE GENOMIC DNA]</scope>
    <source>
        <strain evidence="20 21">NRRL Y-17804</strain>
    </source>
</reference>
<evidence type="ECO:0000256" key="13">
    <source>
        <dbReference type="ARBA" id="ARBA00023209"/>
    </source>
</evidence>
<evidence type="ECO:0000256" key="18">
    <source>
        <dbReference type="SAM" id="MobiDB-lite"/>
    </source>
</evidence>
<evidence type="ECO:0000256" key="11">
    <source>
        <dbReference type="ARBA" id="ARBA00023027"/>
    </source>
</evidence>
<evidence type="ECO:0000256" key="7">
    <source>
        <dbReference type="ARBA" id="ARBA00012125"/>
    </source>
</evidence>
<keyword evidence="10" id="KW-0398">Inositol biosynthesis</keyword>
<evidence type="ECO:0000256" key="6">
    <source>
        <dbReference type="ARBA" id="ARBA00011881"/>
    </source>
</evidence>
<evidence type="ECO:0000256" key="16">
    <source>
        <dbReference type="ARBA" id="ARBA00032949"/>
    </source>
</evidence>
<comment type="pathway">
    <text evidence="4">Polyol metabolism; myo-inositol biosynthesis; myo-inositol from D-glucose 6-phosphate: step 1/2.</text>
</comment>
<dbReference type="GO" id="GO:0008654">
    <property type="term" value="P:phospholipid biosynthetic process"/>
    <property type="evidence" value="ECO:0007669"/>
    <property type="project" value="UniProtKB-KW"/>
</dbReference>
<proteinExistence type="inferred from homology"/>
<evidence type="ECO:0000256" key="2">
    <source>
        <dbReference type="ARBA" id="ARBA00001911"/>
    </source>
</evidence>
<accession>A0A0E9NDE8</accession>
<dbReference type="STRING" id="698492.A0A0E9NDE8"/>
<dbReference type="GO" id="GO:0004512">
    <property type="term" value="F:inositol-3-phosphate synthase activity"/>
    <property type="evidence" value="ECO:0007669"/>
    <property type="project" value="UniProtKB-EC"/>
</dbReference>
<evidence type="ECO:0000259" key="19">
    <source>
        <dbReference type="Pfam" id="PF01658"/>
    </source>
</evidence>
<dbReference type="GO" id="GO:0005737">
    <property type="term" value="C:cytoplasm"/>
    <property type="evidence" value="ECO:0007669"/>
    <property type="project" value="UniProtKB-SubCell"/>
</dbReference>
<dbReference type="OMA" id="VYVPMKE"/>
<sequence length="608" mass="66716">MIESCSITLHRPSTRGIARIHSSLSESKRSPTASTARTTNTGEVLASQPLKLRKQSKSIQSRISFTCTSLNMAPHGLTESAPASASAPSSGVGSAPRGSCVKVVSDTCSYEPDHILSSYTYENARVETTDDGEFVVHPTKSAFTFKTSTEVPKTGLMIVGWGGNNGSTLTATIAANKNNVTWSTRRGLQKSNYYGSVTQSSTVKLGIDAKGRDVYAPFGRVLPMVHPNDLVLGGWDINDANIGDAMERSKVLDYDLQQKVKEELKAYKPLPSIYYPDFIAANQGERANNLKQGMDKWQHVLEIQKDIREFKEKNGLDKVFVMWSANTERYAEIIPGVNDTADNLLKSIKESHSEVAPSTVFAVACILMGVVFINGAPQNTFVPGALELAEREKVFIGGDDFKSGQTKIKSVLAQFLVDAGIKPLSIVSYNHLGNNDGYNLSAPQQFRSKEISKSSVVDDVIASNQILFNKEVGDKVDHCIVIKYVPAVGDNKVAMDEYHSELMMGGRNNIAIHTVCEDSILAAPLIIDLVVVAELFGRVQFKREGSDEWEGFHSVLSVLSYWLKAPIHRRGEEPINGLNKQRMALENLFRAFLGMGPNNEMRLESRMA</sequence>
<evidence type="ECO:0000256" key="3">
    <source>
        <dbReference type="ARBA" id="ARBA00004496"/>
    </source>
</evidence>
<protein>
    <recommendedName>
        <fullName evidence="17">Inositol-3-phosphate synthase</fullName>
        <ecNumber evidence="7">5.5.1.4</ecNumber>
    </recommendedName>
    <alternativeName>
        <fullName evidence="16">Myo-inositol 1-phosphate synthase</fullName>
    </alternativeName>
</protein>
<keyword evidence="15" id="KW-1208">Phospholipid metabolism</keyword>
<comment type="catalytic activity">
    <reaction evidence="1">
        <text>D-glucose 6-phosphate = 1D-myo-inositol 3-phosphate</text>
        <dbReference type="Rhea" id="RHEA:10716"/>
        <dbReference type="ChEBI" id="CHEBI:58401"/>
        <dbReference type="ChEBI" id="CHEBI:61548"/>
        <dbReference type="EC" id="5.5.1.4"/>
    </reaction>
</comment>
<dbReference type="Pfam" id="PF01658">
    <property type="entry name" value="Inos-1-P_synth"/>
    <property type="match status" value="1"/>
</dbReference>
<gene>
    <name evidence="20" type="ORF">G7K_1633-t1</name>
</gene>
<evidence type="ECO:0000256" key="14">
    <source>
        <dbReference type="ARBA" id="ARBA00023235"/>
    </source>
</evidence>
<evidence type="ECO:0000256" key="9">
    <source>
        <dbReference type="ARBA" id="ARBA00022516"/>
    </source>
</evidence>
<evidence type="ECO:0000313" key="21">
    <source>
        <dbReference type="Proteomes" id="UP000033140"/>
    </source>
</evidence>
<evidence type="ECO:0000256" key="12">
    <source>
        <dbReference type="ARBA" id="ARBA00023098"/>
    </source>
</evidence>
<dbReference type="SUPFAM" id="SSF55347">
    <property type="entry name" value="Glyceraldehyde-3-phosphate dehydrogenase-like, C-terminal domain"/>
    <property type="match status" value="1"/>
</dbReference>
<keyword evidence="12" id="KW-0443">Lipid metabolism</keyword>
<keyword evidence="21" id="KW-1185">Reference proteome</keyword>
<dbReference type="Gene3D" id="3.40.50.720">
    <property type="entry name" value="NAD(P)-binding Rossmann-like Domain"/>
    <property type="match status" value="2"/>
</dbReference>
<dbReference type="InterPro" id="IPR013021">
    <property type="entry name" value="Myo-inos-1-P_Synthase_GAPDH"/>
</dbReference>
<evidence type="ECO:0000256" key="5">
    <source>
        <dbReference type="ARBA" id="ARBA00010813"/>
    </source>
</evidence>
<evidence type="ECO:0000256" key="8">
    <source>
        <dbReference type="ARBA" id="ARBA00022490"/>
    </source>
</evidence>
<dbReference type="EC" id="5.5.1.4" evidence="7"/>
<reference evidence="20 21" key="2">
    <citation type="journal article" date="2014" name="J. Gen. Appl. Microbiol.">
        <title>The early diverging ascomycetous budding yeast Saitoella complicata has three histone deacetylases belonging to the Clr6, Hos2, and Rpd3 lineages.</title>
        <authorList>
            <person name="Nishida H."/>
            <person name="Matsumoto T."/>
            <person name="Kondo S."/>
            <person name="Hamamoto M."/>
            <person name="Yoshikawa H."/>
        </authorList>
    </citation>
    <scope>NUCLEOTIDE SEQUENCE [LARGE SCALE GENOMIC DNA]</scope>
    <source>
        <strain evidence="20 21">NRRL Y-17804</strain>
    </source>
</reference>
<evidence type="ECO:0000256" key="1">
    <source>
        <dbReference type="ARBA" id="ARBA00000113"/>
    </source>
</evidence>
<dbReference type="InterPro" id="IPR036291">
    <property type="entry name" value="NAD(P)-bd_dom_sf"/>
</dbReference>
<comment type="similarity">
    <text evidence="5">Belongs to the myo-inositol 1-phosphate synthase family.</text>
</comment>
<dbReference type="FunFam" id="3.40.50.720:FF:000334">
    <property type="entry name" value="Inositol-3-phosphate synthase"/>
    <property type="match status" value="1"/>
</dbReference>
<keyword evidence="8" id="KW-0963">Cytoplasm</keyword>
<feature type="region of interest" description="Disordered" evidence="18">
    <location>
        <begin position="16"/>
        <end position="44"/>
    </location>
</feature>
<comment type="caution">
    <text evidence="20">The sequence shown here is derived from an EMBL/GenBank/DDBJ whole genome shotgun (WGS) entry which is preliminary data.</text>
</comment>
<keyword evidence="9" id="KW-0444">Lipid biosynthesis</keyword>
<comment type="cofactor">
    <cofactor evidence="2">
        <name>NAD(+)</name>
        <dbReference type="ChEBI" id="CHEBI:57540"/>
    </cofactor>
</comment>
<dbReference type="GO" id="GO:0006021">
    <property type="term" value="P:inositol biosynthetic process"/>
    <property type="evidence" value="ECO:0007669"/>
    <property type="project" value="UniProtKB-UniPathway"/>
</dbReference>
<name>A0A0E9NDE8_SAICN</name>
<evidence type="ECO:0000256" key="10">
    <source>
        <dbReference type="ARBA" id="ARBA00022550"/>
    </source>
</evidence>
<dbReference type="PANTHER" id="PTHR11510">
    <property type="entry name" value="MYO-INOSITOL-1 PHOSPHATE SYNTHASE"/>
    <property type="match status" value="1"/>
</dbReference>
<feature type="domain" description="Myo-inositol-1-phosphate synthase GAPDH-like" evidence="19">
    <location>
        <begin position="404"/>
        <end position="519"/>
    </location>
</feature>